<sequence>MLIPEGEKPHDIGQLQAANQQPEPEDPPPPYTPTEDGYSSLDVDSSLSPSEGGSRSPSCFVCDHAHLGASPTTPGFWRPLSGTEQLYPGSVNAYATSSTAPEICVTPPGTSRNSLNSPSSSTGSDGSIQQTFATTSSLSPLHPNYMPSSYYEPSSSPASVSRSSSLNSKGDTEREDVSFGSAGHHWPAPKSWDRIPQPDLPYTEFPTLCLVSHTWSLINGFPELPPPCQLQPHPFANHDVTEEDWKQFLSEIKKAASLSKQQRIKYTVIPIVTPLLFLGRYYLAKKLEKSMLFENRVVAGDVVDHWNEMEVVLAQADERLSGREGRAPTVSADHARMANLLRRRPSKASCLSSSSDTTPGTSIRGDGDNLQEVHIDEEELRERKLQEKEARRKQKLEDKAKRKHGIEAPYQLFIQPL</sequence>
<dbReference type="Proteomes" id="UP000790709">
    <property type="component" value="Unassembled WGS sequence"/>
</dbReference>
<comment type="caution">
    <text evidence="1">The sequence shown here is derived from an EMBL/GenBank/DDBJ whole genome shotgun (WGS) entry which is preliminary data.</text>
</comment>
<evidence type="ECO:0000313" key="2">
    <source>
        <dbReference type="Proteomes" id="UP000790709"/>
    </source>
</evidence>
<protein>
    <submittedName>
        <fullName evidence="1">Uncharacterized protein</fullName>
    </submittedName>
</protein>
<name>A0ACB8B854_9AGAM</name>
<evidence type="ECO:0000313" key="1">
    <source>
        <dbReference type="EMBL" id="KAH7921847.1"/>
    </source>
</evidence>
<organism evidence="1 2">
    <name type="scientific">Leucogyrophana mollusca</name>
    <dbReference type="NCBI Taxonomy" id="85980"/>
    <lineage>
        <taxon>Eukaryota</taxon>
        <taxon>Fungi</taxon>
        <taxon>Dikarya</taxon>
        <taxon>Basidiomycota</taxon>
        <taxon>Agaricomycotina</taxon>
        <taxon>Agaricomycetes</taxon>
        <taxon>Agaricomycetidae</taxon>
        <taxon>Boletales</taxon>
        <taxon>Boletales incertae sedis</taxon>
        <taxon>Leucogyrophana</taxon>
    </lineage>
</organism>
<gene>
    <name evidence="1" type="ORF">BV22DRAFT_700826</name>
</gene>
<dbReference type="EMBL" id="MU266509">
    <property type="protein sequence ID" value="KAH7921847.1"/>
    <property type="molecule type" value="Genomic_DNA"/>
</dbReference>
<keyword evidence="2" id="KW-1185">Reference proteome</keyword>
<reference evidence="1" key="1">
    <citation type="journal article" date="2021" name="New Phytol.">
        <title>Evolutionary innovations through gain and loss of genes in the ectomycorrhizal Boletales.</title>
        <authorList>
            <person name="Wu G."/>
            <person name="Miyauchi S."/>
            <person name="Morin E."/>
            <person name="Kuo A."/>
            <person name="Drula E."/>
            <person name="Varga T."/>
            <person name="Kohler A."/>
            <person name="Feng B."/>
            <person name="Cao Y."/>
            <person name="Lipzen A."/>
            <person name="Daum C."/>
            <person name="Hundley H."/>
            <person name="Pangilinan J."/>
            <person name="Johnson J."/>
            <person name="Barry K."/>
            <person name="LaButti K."/>
            <person name="Ng V."/>
            <person name="Ahrendt S."/>
            <person name="Min B."/>
            <person name="Choi I.G."/>
            <person name="Park H."/>
            <person name="Plett J.M."/>
            <person name="Magnuson J."/>
            <person name="Spatafora J.W."/>
            <person name="Nagy L.G."/>
            <person name="Henrissat B."/>
            <person name="Grigoriev I.V."/>
            <person name="Yang Z.L."/>
            <person name="Xu J."/>
            <person name="Martin F.M."/>
        </authorList>
    </citation>
    <scope>NUCLEOTIDE SEQUENCE</scope>
    <source>
        <strain evidence="1">KUC20120723A-06</strain>
    </source>
</reference>
<proteinExistence type="predicted"/>
<accession>A0ACB8B854</accession>